<evidence type="ECO:0000313" key="3">
    <source>
        <dbReference type="Proteomes" id="UP000176492"/>
    </source>
</evidence>
<feature type="chain" id="PRO_5009515080" description="SH3b domain-containing protein" evidence="1">
    <location>
        <begin position="27"/>
        <end position="159"/>
    </location>
</feature>
<evidence type="ECO:0000256" key="1">
    <source>
        <dbReference type="SAM" id="SignalP"/>
    </source>
</evidence>
<name>A0A1F4W9A1_UNCKA</name>
<dbReference type="EMBL" id="MEVM01000143">
    <property type="protein sequence ID" value="OGC65563.1"/>
    <property type="molecule type" value="Genomic_DNA"/>
</dbReference>
<comment type="caution">
    <text evidence="2">The sequence shown here is derived from an EMBL/GenBank/DDBJ whole genome shotgun (WGS) entry which is preliminary data.</text>
</comment>
<accession>A0A1F4W9A1</accession>
<evidence type="ECO:0000313" key="2">
    <source>
        <dbReference type="EMBL" id="OGC65563.1"/>
    </source>
</evidence>
<protein>
    <recommendedName>
        <fullName evidence="4">SH3b domain-containing protein</fullName>
    </recommendedName>
</protein>
<proteinExistence type="predicted"/>
<dbReference type="AlphaFoldDB" id="A0A1F4W9A1"/>
<organism evidence="2 3">
    <name type="scientific">candidate division WWE3 bacterium RIFCSPLOWO2_02_FULL_53_10</name>
    <dbReference type="NCBI Taxonomy" id="1802629"/>
    <lineage>
        <taxon>Bacteria</taxon>
        <taxon>Katanobacteria</taxon>
    </lineage>
</organism>
<dbReference type="PROSITE" id="PS51257">
    <property type="entry name" value="PROKAR_LIPOPROTEIN"/>
    <property type="match status" value="1"/>
</dbReference>
<evidence type="ECO:0008006" key="4">
    <source>
        <dbReference type="Google" id="ProtNLM"/>
    </source>
</evidence>
<reference evidence="2 3" key="1">
    <citation type="journal article" date="2016" name="Nat. Commun.">
        <title>Thousands of microbial genomes shed light on interconnected biogeochemical processes in an aquifer system.</title>
        <authorList>
            <person name="Anantharaman K."/>
            <person name="Brown C.T."/>
            <person name="Hug L.A."/>
            <person name="Sharon I."/>
            <person name="Castelle C.J."/>
            <person name="Probst A.J."/>
            <person name="Thomas B.C."/>
            <person name="Singh A."/>
            <person name="Wilkins M.J."/>
            <person name="Karaoz U."/>
            <person name="Brodie E.L."/>
            <person name="Williams K.H."/>
            <person name="Hubbard S.S."/>
            <person name="Banfield J.F."/>
        </authorList>
    </citation>
    <scope>NUCLEOTIDE SEQUENCE [LARGE SCALE GENOMIC DNA]</scope>
</reference>
<keyword evidence="1" id="KW-0732">Signal</keyword>
<dbReference type="Proteomes" id="UP000176492">
    <property type="component" value="Unassembled WGS sequence"/>
</dbReference>
<gene>
    <name evidence="2" type="ORF">A3J33_01310</name>
</gene>
<sequence>MNRKLIFALALVFAVGLVGCTGNVPASATIAPTQEPTESLPPTAVPTEVPEPVTMEVAMHVDLPADQDGACPEWLLDDPSLAPLVDLGRYEIGQVYSWEVFEAPTVESPVLEVLPAGASYRLTAGPICADQLVWFQIDSPSGWMTFAILIGDDLFLVPR</sequence>
<feature type="signal peptide" evidence="1">
    <location>
        <begin position="1"/>
        <end position="26"/>
    </location>
</feature>